<sequence>MVHRQQPEAVARMKLVVPKRSSSFAALATGLACAVAGLWLSRHYPIEPIAMTALWAAIAVASFFGWQMLPLLVPALVPVIGFAPWTGWITFEELDLLVLAVAAGGYLALALSTPSRRPVPWRYRALRWRAAVRVLMAVFGLSVAIAVWRGFEHAGGLQFSFWQGFQEPMNSLRAGKSFALVLLLLPLWQKASDLRPSSVLRLTRVAWVAVLALTALGALWERWIYTGLLDFSTDYRTTSWFWEMNVGGASLDGALALSVPFTLLWALRERRPGRFALALVVLLVGFYACLTTFSRGVYLAVPAGMALCALLWVAQRRMGLDAPRPDGPPAYVYPGNDGSVPLGWSVGVIAGTALAAWLLFGTGGYRALLALAGSVAVLLAMPASRAAWPRGQTRALLVLAPVPAVLLALAGGLLIDLIPKGAYVLDGALVLLGLMLGWIWRGGLTQPAQAFALAACWMATLAGAGLVAAHWGGGRNLGMTAAVLALLAVAWIATQWSPRVGSDLRTAGWRIRGLVWTACLLVCAVVAALGGGAYIGQRMSTGQQDFEGRLDHWRTGLGLLKTMDEWLLGKGSGRFPASFANGGPFDERVGDYRLNPPRAEPLPIGMAASAEQFPGPTVTLTSGLHQMGNGEMFRLSQRLPNVSGDVGATVVLRSQFQTRLRVEVCEKFLLYPLRCIDREVEIKPQGGGWQTVQLALGHAPDDFGGPAWAPRRLTASVTQNWRGGVLEIASVAIVDSVHGPLLRNGDFSDGLAHWFFSSDRYHMPFHMKSLPAHVLFEQGLFGLALWSALLVTALWRCALGAARRHPLAPAVAGGLLGFLVVGLFDSLIDAPRIAFLFYTLLALGLGLRTPSRKPMREGDSPDDSSLGVETELPDFDTDLEDAPEVRRAMAAAGVKLAPPSR</sequence>
<evidence type="ECO:0000256" key="2">
    <source>
        <dbReference type="SAM" id="Phobius"/>
    </source>
</evidence>
<dbReference type="PANTHER" id="PTHR37422:SF13">
    <property type="entry name" value="LIPOPOLYSACCHARIDE BIOSYNTHESIS PROTEIN PA4999-RELATED"/>
    <property type="match status" value="1"/>
</dbReference>
<feature type="transmembrane region" description="Helical" evidence="2">
    <location>
        <begin position="395"/>
        <end position="415"/>
    </location>
</feature>
<feature type="transmembrane region" description="Helical" evidence="2">
    <location>
        <begin position="71"/>
        <end position="90"/>
    </location>
</feature>
<accession>A0A246IWV2</accession>
<keyword evidence="2" id="KW-0472">Membrane</keyword>
<feature type="transmembrane region" description="Helical" evidence="2">
    <location>
        <begin position="342"/>
        <end position="360"/>
    </location>
</feature>
<feature type="transmembrane region" description="Helical" evidence="2">
    <location>
        <begin position="46"/>
        <end position="64"/>
    </location>
</feature>
<reference evidence="3 4" key="1">
    <citation type="journal article" date="2008" name="Int. J. Syst. Evol. Microbiol.">
        <title>Description of Roseateles aquatilis sp. nov. and Roseateles terrae sp. nov., in the class Betaproteobacteria, and emended description of the genus Roseateles.</title>
        <authorList>
            <person name="Gomila M."/>
            <person name="Bowien B."/>
            <person name="Falsen E."/>
            <person name="Moore E.R."/>
            <person name="Lalucat J."/>
        </authorList>
    </citation>
    <scope>NUCLEOTIDE SEQUENCE [LARGE SCALE GENOMIC DNA]</scope>
    <source>
        <strain evidence="3 4">CCUG 48205</strain>
    </source>
</reference>
<proteinExistence type="predicted"/>
<dbReference type="Proteomes" id="UP000197468">
    <property type="component" value="Unassembled WGS sequence"/>
</dbReference>
<evidence type="ECO:0000313" key="4">
    <source>
        <dbReference type="Proteomes" id="UP000197468"/>
    </source>
</evidence>
<feature type="region of interest" description="Disordered" evidence="1">
    <location>
        <begin position="852"/>
        <end position="874"/>
    </location>
</feature>
<protein>
    <submittedName>
        <fullName evidence="3">Uncharacterized protein</fullName>
    </submittedName>
</protein>
<keyword evidence="2" id="KW-1133">Transmembrane helix</keyword>
<feature type="transmembrane region" description="Helical" evidence="2">
    <location>
        <begin position="366"/>
        <end position="383"/>
    </location>
</feature>
<feature type="transmembrane region" description="Helical" evidence="2">
    <location>
        <begin position="830"/>
        <end position="847"/>
    </location>
</feature>
<dbReference type="InterPro" id="IPR051533">
    <property type="entry name" value="WaaL-like"/>
</dbReference>
<keyword evidence="2" id="KW-0812">Transmembrane</keyword>
<feature type="transmembrane region" description="Helical" evidence="2">
    <location>
        <begin position="514"/>
        <end position="535"/>
    </location>
</feature>
<feature type="transmembrane region" description="Helical" evidence="2">
    <location>
        <begin position="421"/>
        <end position="439"/>
    </location>
</feature>
<evidence type="ECO:0000256" key="1">
    <source>
        <dbReference type="SAM" id="MobiDB-lite"/>
    </source>
</evidence>
<dbReference type="EMBL" id="NIOF01000015">
    <property type="protein sequence ID" value="OWQ84693.1"/>
    <property type="molecule type" value="Genomic_DNA"/>
</dbReference>
<gene>
    <name evidence="3" type="ORF">CDN99_23440</name>
</gene>
<feature type="transmembrane region" description="Helical" evidence="2">
    <location>
        <begin position="807"/>
        <end position="824"/>
    </location>
</feature>
<comment type="caution">
    <text evidence="3">The sequence shown here is derived from an EMBL/GenBank/DDBJ whole genome shotgun (WGS) entry which is preliminary data.</text>
</comment>
<feature type="transmembrane region" description="Helical" evidence="2">
    <location>
        <begin position="274"/>
        <end position="290"/>
    </location>
</feature>
<feature type="transmembrane region" description="Helical" evidence="2">
    <location>
        <begin position="134"/>
        <end position="151"/>
    </location>
</feature>
<organism evidence="3 4">
    <name type="scientific">Roseateles aquatilis</name>
    <dbReference type="NCBI Taxonomy" id="431061"/>
    <lineage>
        <taxon>Bacteria</taxon>
        <taxon>Pseudomonadati</taxon>
        <taxon>Pseudomonadota</taxon>
        <taxon>Betaproteobacteria</taxon>
        <taxon>Burkholderiales</taxon>
        <taxon>Sphaerotilaceae</taxon>
        <taxon>Roseateles</taxon>
    </lineage>
</organism>
<feature type="transmembrane region" description="Helical" evidence="2">
    <location>
        <begin position="477"/>
        <end position="494"/>
    </location>
</feature>
<dbReference type="PROSITE" id="PS51257">
    <property type="entry name" value="PROKAR_LIPOPROTEIN"/>
    <property type="match status" value="1"/>
</dbReference>
<feature type="transmembrane region" description="Helical" evidence="2">
    <location>
        <begin position="775"/>
        <end position="795"/>
    </location>
</feature>
<name>A0A246IWV2_9BURK</name>
<feature type="transmembrane region" description="Helical" evidence="2">
    <location>
        <begin position="451"/>
        <end position="471"/>
    </location>
</feature>
<feature type="transmembrane region" description="Helical" evidence="2">
    <location>
        <begin position="96"/>
        <end position="113"/>
    </location>
</feature>
<keyword evidence="4" id="KW-1185">Reference proteome</keyword>
<feature type="transmembrane region" description="Helical" evidence="2">
    <location>
        <begin position="21"/>
        <end position="40"/>
    </location>
</feature>
<evidence type="ECO:0000313" key="3">
    <source>
        <dbReference type="EMBL" id="OWQ84693.1"/>
    </source>
</evidence>
<feature type="transmembrane region" description="Helical" evidence="2">
    <location>
        <begin position="171"/>
        <end position="188"/>
    </location>
</feature>
<feature type="transmembrane region" description="Helical" evidence="2">
    <location>
        <begin position="240"/>
        <end position="267"/>
    </location>
</feature>
<feature type="transmembrane region" description="Helical" evidence="2">
    <location>
        <begin position="200"/>
        <end position="220"/>
    </location>
</feature>
<feature type="transmembrane region" description="Helical" evidence="2">
    <location>
        <begin position="296"/>
        <end position="314"/>
    </location>
</feature>
<dbReference type="PANTHER" id="PTHR37422">
    <property type="entry name" value="TEICHURONIC ACID BIOSYNTHESIS PROTEIN TUAE"/>
    <property type="match status" value="1"/>
</dbReference>
<dbReference type="AlphaFoldDB" id="A0A246IWV2"/>